<organism evidence="2 3">
    <name type="scientific">Acetobacter conturbans</name>
    <dbReference type="NCBI Taxonomy" id="1737472"/>
    <lineage>
        <taxon>Bacteria</taxon>
        <taxon>Pseudomonadati</taxon>
        <taxon>Pseudomonadota</taxon>
        <taxon>Alphaproteobacteria</taxon>
        <taxon>Acetobacterales</taxon>
        <taxon>Acetobacteraceae</taxon>
        <taxon>Acetobacter</taxon>
    </lineage>
</organism>
<keyword evidence="3" id="KW-1185">Reference proteome</keyword>
<sequence length="247" mass="27136">MSIVDRKRLIALCRTAVANFNAGDWQTLGAHTGQMNIITGHERLLRSLSFNDPDYPGNAHAVMFKLVEIDTANLSVIADYIASIYGEDGESISTAAGRSRSIIFTPSVFEAPEGGVEADLIAVMTPFAPQFEAVFDAIRNAALAAGFRTLRAKDIWQHSAVIQDVFSLIFKAHIVVCDFTGKNPNVFYEAGIAHTLGKHVVPITQSAADIPFDLQHHRYQSYLNNAEGRSDLQSALSVRFRSLRLSR</sequence>
<evidence type="ECO:0000313" key="2">
    <source>
        <dbReference type="EMBL" id="NHN89467.1"/>
    </source>
</evidence>
<reference evidence="2 3" key="1">
    <citation type="journal article" date="2020" name="Int. J. Syst. Evol. Microbiol.">
        <title>Novel acetic acid bacteria from cider fermentations: Acetobacter conturbans sp. nov. and Acetobacter fallax sp. nov.</title>
        <authorList>
            <person name="Sombolestani A.S."/>
            <person name="Cleenwerck I."/>
            <person name="Cnockaert M."/>
            <person name="Borremans W."/>
            <person name="Wieme A.D."/>
            <person name="De Vuyst L."/>
            <person name="Vandamme P."/>
        </authorList>
    </citation>
    <scope>NUCLEOTIDE SEQUENCE [LARGE SCALE GENOMIC DNA]</scope>
    <source>
        <strain evidence="2 3">LMG 1627</strain>
    </source>
</reference>
<dbReference type="EMBL" id="WOSY01000012">
    <property type="protein sequence ID" value="NHN89467.1"/>
    <property type="molecule type" value="Genomic_DNA"/>
</dbReference>
<evidence type="ECO:0000259" key="1">
    <source>
        <dbReference type="Pfam" id="PF18865"/>
    </source>
</evidence>
<proteinExistence type="predicted"/>
<name>A0ABX0K683_9PROT</name>
<feature type="domain" description="AbiJ N-terminal" evidence="1">
    <location>
        <begin position="5"/>
        <end position="89"/>
    </location>
</feature>
<dbReference type="InterPro" id="IPR040508">
    <property type="entry name" value="AbiJ_NTD5"/>
</dbReference>
<comment type="caution">
    <text evidence="2">The sequence shown here is derived from an EMBL/GenBank/DDBJ whole genome shotgun (WGS) entry which is preliminary data.</text>
</comment>
<dbReference type="Proteomes" id="UP000631653">
    <property type="component" value="Unassembled WGS sequence"/>
</dbReference>
<accession>A0ABX0K683</accession>
<dbReference type="Pfam" id="PF18865">
    <property type="entry name" value="AbiJ_NTD5"/>
    <property type="match status" value="1"/>
</dbReference>
<evidence type="ECO:0000313" key="3">
    <source>
        <dbReference type="Proteomes" id="UP000631653"/>
    </source>
</evidence>
<protein>
    <recommendedName>
        <fullName evidence="1">AbiJ N-terminal domain-containing protein</fullName>
    </recommendedName>
</protein>
<gene>
    <name evidence="2" type="ORF">GOB81_12635</name>
</gene>